<evidence type="ECO:0000313" key="2">
    <source>
        <dbReference type="EMBL" id="MTB70884.1"/>
    </source>
</evidence>
<protein>
    <recommendedName>
        <fullName evidence="4">TNase-like domain-containing protein</fullName>
    </recommendedName>
</protein>
<gene>
    <name evidence="2" type="ORF">GGG17_02615</name>
</gene>
<organism evidence="2 3">
    <name type="scientific">Arsenicicoccus cauae</name>
    <dbReference type="NCBI Taxonomy" id="2663847"/>
    <lineage>
        <taxon>Bacteria</taxon>
        <taxon>Bacillati</taxon>
        <taxon>Actinomycetota</taxon>
        <taxon>Actinomycetes</taxon>
        <taxon>Micrococcales</taxon>
        <taxon>Intrasporangiaceae</taxon>
        <taxon>Arsenicicoccus</taxon>
    </lineage>
</organism>
<dbReference type="RefSeq" id="WP_154592234.1">
    <property type="nucleotide sequence ID" value="NZ_WLVL01000007.1"/>
</dbReference>
<dbReference type="AlphaFoldDB" id="A0A6I3I3X0"/>
<dbReference type="InterPro" id="IPR035437">
    <property type="entry name" value="SNase_OB-fold_sf"/>
</dbReference>
<dbReference type="Gene3D" id="2.40.50.90">
    <property type="match status" value="1"/>
</dbReference>
<feature type="compositionally biased region" description="Gly residues" evidence="1">
    <location>
        <begin position="109"/>
        <end position="125"/>
    </location>
</feature>
<dbReference type="Proteomes" id="UP000431092">
    <property type="component" value="Unassembled WGS sequence"/>
</dbReference>
<sequence length="294" mass="30219">MTSPGRRRRSVVWLLGSLVVIGLVVSGAWAVVSGRRDASSGAEHYRVVGAVGGDVLDVTAVRTRHLVRLSGVEAPRTTAASGTECLAPEAHDALRRLAPTGSPITLRGEPGGPGGARADGRGGGSDEAAAQAAAVYDHRGRLIAAELARDGLVVPSPTGASEGTADPTRARDAEALAEGFDHARTEGAGFYDEDLACTVPGQVRGRITTLQLALGPRQQWADGGSAPVPAQVDAALASATDLWRHLSTDGPHRGAPEWRALSANDTALLRMRLEAAIVGTQAVRFGASTLAGRG</sequence>
<name>A0A6I3I3X0_9MICO</name>
<evidence type="ECO:0000313" key="3">
    <source>
        <dbReference type="Proteomes" id="UP000431092"/>
    </source>
</evidence>
<dbReference type="SUPFAM" id="SSF50199">
    <property type="entry name" value="Staphylococcal nuclease"/>
    <property type="match status" value="1"/>
</dbReference>
<dbReference type="EMBL" id="WLVL01000007">
    <property type="protein sequence ID" value="MTB70884.1"/>
    <property type="molecule type" value="Genomic_DNA"/>
</dbReference>
<keyword evidence="3" id="KW-1185">Reference proteome</keyword>
<accession>A0A6I3I3X0</accession>
<reference evidence="2 3" key="1">
    <citation type="submission" date="2019-11" db="EMBL/GenBank/DDBJ databases">
        <title>Whole genome sequencing identifies a novel species of the genus Arsenicicoccus isolated from human blood.</title>
        <authorList>
            <person name="Jeong J.H."/>
            <person name="Kweon O.J."/>
            <person name="Kim H.R."/>
            <person name="Kim T.-H."/>
            <person name="Ha S.-M."/>
            <person name="Lee M.-K."/>
        </authorList>
    </citation>
    <scope>NUCLEOTIDE SEQUENCE [LARGE SCALE GENOMIC DNA]</scope>
    <source>
        <strain evidence="2 3">MKL-02</strain>
    </source>
</reference>
<comment type="caution">
    <text evidence="2">The sequence shown here is derived from an EMBL/GenBank/DDBJ whole genome shotgun (WGS) entry which is preliminary data.</text>
</comment>
<evidence type="ECO:0000256" key="1">
    <source>
        <dbReference type="SAM" id="MobiDB-lite"/>
    </source>
</evidence>
<proteinExistence type="predicted"/>
<evidence type="ECO:0008006" key="4">
    <source>
        <dbReference type="Google" id="ProtNLM"/>
    </source>
</evidence>
<feature type="region of interest" description="Disordered" evidence="1">
    <location>
        <begin position="101"/>
        <end position="131"/>
    </location>
</feature>